<reference evidence="4" key="1">
    <citation type="journal article" date="2016" name="Nat. Commun.">
        <title>The Gonium pectorale genome demonstrates co-option of cell cycle regulation during the evolution of multicellularity.</title>
        <authorList>
            <person name="Hanschen E.R."/>
            <person name="Marriage T.N."/>
            <person name="Ferris P.J."/>
            <person name="Hamaji T."/>
            <person name="Toyoda A."/>
            <person name="Fujiyama A."/>
            <person name="Neme R."/>
            <person name="Noguchi H."/>
            <person name="Minakuchi Y."/>
            <person name="Suzuki M."/>
            <person name="Kawai-Toyooka H."/>
            <person name="Smith D.R."/>
            <person name="Sparks H."/>
            <person name="Anderson J."/>
            <person name="Bakaric R."/>
            <person name="Luria V."/>
            <person name="Karger A."/>
            <person name="Kirschner M.W."/>
            <person name="Durand P.M."/>
            <person name="Michod R.E."/>
            <person name="Nozaki H."/>
            <person name="Olson B.J."/>
        </authorList>
    </citation>
    <scope>NUCLEOTIDE SEQUENCE [LARGE SCALE GENOMIC DNA]</scope>
    <source>
        <strain evidence="4">NIES-2863</strain>
    </source>
</reference>
<dbReference type="PRINTS" id="PR00420">
    <property type="entry name" value="RNGMNOXGNASE"/>
</dbReference>
<dbReference type="PANTHER" id="PTHR46028:SF7">
    <property type="entry name" value="KYNURENINE 3-MONOOXYGENASE-RELATED"/>
    <property type="match status" value="1"/>
</dbReference>
<dbReference type="EMBL" id="LSYV01000008">
    <property type="protein sequence ID" value="KXZ53451.1"/>
    <property type="molecule type" value="Genomic_DNA"/>
</dbReference>
<keyword evidence="4" id="KW-1185">Reference proteome</keyword>
<sequence length="350" mass="36918">MPRRAVVVGAGPAGILASVYLTQLGFDEVVVYERREEPGEEQRGSQHSYPMVLSSRAMMAFADAGVAPACTSEAAGAIPCGGHFASGKLRTGGGDPRVPLPAELVTWVVDRVGLAADLLAEARRVCPDRIRFVFGAALAELDLAGRRAVFQVGPAGKQEQVVESGYELLVGADGANSAVRGFMQAQVPGFRTQLLYNSPARYKTFHGLPRDPPGDSGQELVPGIGQHRPRQHLYWFDHRLGPMVTFWLTADGRLDGLVSKVTDWEPSSLSSRISSVHPSIPAHLVEAIVAQVGEQPGSGAEGAEAGGSRFGRILTCSALHGPRCVLLGDAAHPVTGHLGQAEGFLSCSGS</sequence>
<accession>A0A150GUF0</accession>
<dbReference type="GO" id="GO:0071949">
    <property type="term" value="F:FAD binding"/>
    <property type="evidence" value="ECO:0007669"/>
    <property type="project" value="InterPro"/>
</dbReference>
<evidence type="ECO:0000313" key="3">
    <source>
        <dbReference type="EMBL" id="KXZ53451.1"/>
    </source>
</evidence>
<name>A0A150GUF0_GONPE</name>
<dbReference type="GO" id="GO:0004502">
    <property type="term" value="F:kynurenine 3-monooxygenase activity"/>
    <property type="evidence" value="ECO:0007669"/>
    <property type="project" value="TreeGrafter"/>
</dbReference>
<gene>
    <name evidence="3" type="ORF">GPECTOR_7g1350</name>
</gene>
<dbReference type="Proteomes" id="UP000075714">
    <property type="component" value="Unassembled WGS sequence"/>
</dbReference>
<evidence type="ECO:0000256" key="1">
    <source>
        <dbReference type="ARBA" id="ARBA00023033"/>
    </source>
</evidence>
<dbReference type="AlphaFoldDB" id="A0A150GUF0"/>
<keyword evidence="1" id="KW-0503">Monooxygenase</keyword>
<proteinExistence type="predicted"/>
<evidence type="ECO:0000313" key="4">
    <source>
        <dbReference type="Proteomes" id="UP000075714"/>
    </source>
</evidence>
<protein>
    <recommendedName>
        <fullName evidence="2">FAD-binding domain-containing protein</fullName>
    </recommendedName>
</protein>
<dbReference type="InterPro" id="IPR002938">
    <property type="entry name" value="FAD-bd"/>
</dbReference>
<organism evidence="3 4">
    <name type="scientific">Gonium pectorale</name>
    <name type="common">Green alga</name>
    <dbReference type="NCBI Taxonomy" id="33097"/>
    <lineage>
        <taxon>Eukaryota</taxon>
        <taxon>Viridiplantae</taxon>
        <taxon>Chlorophyta</taxon>
        <taxon>core chlorophytes</taxon>
        <taxon>Chlorophyceae</taxon>
        <taxon>CS clade</taxon>
        <taxon>Chlamydomonadales</taxon>
        <taxon>Volvocaceae</taxon>
        <taxon>Gonium</taxon>
    </lineage>
</organism>
<dbReference type="InterPro" id="IPR036188">
    <property type="entry name" value="FAD/NAD-bd_sf"/>
</dbReference>
<dbReference type="GO" id="GO:0070189">
    <property type="term" value="P:kynurenine metabolic process"/>
    <property type="evidence" value="ECO:0007669"/>
    <property type="project" value="TreeGrafter"/>
</dbReference>
<dbReference type="SUPFAM" id="SSF51905">
    <property type="entry name" value="FAD/NAD(P)-binding domain"/>
    <property type="match status" value="1"/>
</dbReference>
<dbReference type="Gene3D" id="3.50.50.60">
    <property type="entry name" value="FAD/NAD(P)-binding domain"/>
    <property type="match status" value="1"/>
</dbReference>
<dbReference type="OrthoDB" id="10053569at2759"/>
<dbReference type="PANTHER" id="PTHR46028">
    <property type="entry name" value="KYNURENINE 3-MONOOXYGENASE"/>
    <property type="match status" value="1"/>
</dbReference>
<feature type="domain" description="FAD-binding" evidence="2">
    <location>
        <begin position="5"/>
        <end position="193"/>
    </location>
</feature>
<dbReference type="STRING" id="33097.A0A150GUF0"/>
<comment type="caution">
    <text evidence="3">The sequence shown here is derived from an EMBL/GenBank/DDBJ whole genome shotgun (WGS) entry which is preliminary data.</text>
</comment>
<keyword evidence="1" id="KW-0560">Oxidoreductase</keyword>
<dbReference type="Pfam" id="PF01494">
    <property type="entry name" value="FAD_binding_3"/>
    <property type="match status" value="1"/>
</dbReference>
<evidence type="ECO:0000259" key="2">
    <source>
        <dbReference type="Pfam" id="PF01494"/>
    </source>
</evidence>